<comment type="cofactor">
    <cofactor evidence="1 19">
        <name>FAD</name>
        <dbReference type="ChEBI" id="CHEBI:57692"/>
    </cofactor>
</comment>
<sequence length="389" mass="43221">MEKFNLRKDCVSEQTYGLGIKEVWEIPEDQLESGFVQHTLGYPLQSSLMDKNFGGTFLYHQEPNLVHAGLVIGLDYENPYINPYKEFQRWKTHPDVKKHFENGSCISYGARVLNEGGYHAIPKLTFKGGALIGCSAGFLNSVKIKGSHTAIKSGMLAAESVHDVLVTKASDDIIPVSESGELDEAEEAVEIVCYEENIKNSWVYDELYEVRNTHQAFAKWGLLPGLAYAGLAAHITKGREPWTLEHGTKDSETTRLNKDFKPIDYPSPDGVLTFDLLTNLQRSGTYHDDDQQAHLRIKTDLEHIPQDVSMQLYGAPEQRFCPAGVYEYISTDNSGDDNGSGGGDDDSLSKLVINAQNCVHCKCCSIKMPGEYIEWTVPEGGGGPNYQVM</sequence>
<name>A0A7S3PUC2_9STRA</name>
<evidence type="ECO:0000256" key="10">
    <source>
        <dbReference type="ARBA" id="ARBA00022946"/>
    </source>
</evidence>
<dbReference type="SUPFAM" id="SSF51905">
    <property type="entry name" value="FAD/NAD(P)-binding domain"/>
    <property type="match status" value="1"/>
</dbReference>
<keyword evidence="14 19" id="KW-0411">Iron-sulfur</keyword>
<evidence type="ECO:0000256" key="1">
    <source>
        <dbReference type="ARBA" id="ARBA00001974"/>
    </source>
</evidence>
<evidence type="ECO:0000256" key="2">
    <source>
        <dbReference type="ARBA" id="ARBA00002819"/>
    </source>
</evidence>
<dbReference type="EMBL" id="HBIO01001020">
    <property type="protein sequence ID" value="CAE0455881.1"/>
    <property type="molecule type" value="Transcribed_RNA"/>
</dbReference>
<dbReference type="PANTHER" id="PTHR10617">
    <property type="entry name" value="ELECTRON TRANSFER FLAVOPROTEIN-UBIQUINONE OXIDOREDUCTASE"/>
    <property type="match status" value="1"/>
</dbReference>
<dbReference type="InterPro" id="IPR049398">
    <property type="entry name" value="ETF-QO/FixC_UQ-bd"/>
</dbReference>
<dbReference type="AlphaFoldDB" id="A0A7S3PUC2"/>
<dbReference type="GO" id="GO:0004174">
    <property type="term" value="F:electron-transferring-flavoprotein dehydrogenase activity"/>
    <property type="evidence" value="ECO:0007669"/>
    <property type="project" value="UniProtKB-UniRule"/>
</dbReference>
<evidence type="ECO:0000313" key="21">
    <source>
        <dbReference type="EMBL" id="CAE0455881.1"/>
    </source>
</evidence>
<dbReference type="FunFam" id="3.30.70.20:FF:000015">
    <property type="entry name" value="Electron transfer flavoprotein-ubiquinone oxidoreductase"/>
    <property type="match status" value="1"/>
</dbReference>
<dbReference type="InterPro" id="IPR017896">
    <property type="entry name" value="4Fe4S_Fe-S-bd"/>
</dbReference>
<dbReference type="Gene3D" id="3.50.50.60">
    <property type="entry name" value="FAD/NAD(P)-binding domain"/>
    <property type="match status" value="1"/>
</dbReference>
<keyword evidence="7 19" id="KW-0479">Metal-binding</keyword>
<keyword evidence="5 19" id="KW-0813">Transport</keyword>
<dbReference type="EC" id="1.5.5.1" evidence="19"/>
<keyword evidence="9 19" id="KW-0274">FAD</keyword>
<comment type="function">
    <text evidence="2 19">Accepts electrons from ETF and reduces ubiquinone.</text>
</comment>
<organism evidence="21">
    <name type="scientific">Chaetoceros debilis</name>
    <dbReference type="NCBI Taxonomy" id="122233"/>
    <lineage>
        <taxon>Eukaryota</taxon>
        <taxon>Sar</taxon>
        <taxon>Stramenopiles</taxon>
        <taxon>Ochrophyta</taxon>
        <taxon>Bacillariophyta</taxon>
        <taxon>Coscinodiscophyceae</taxon>
        <taxon>Chaetocerotophycidae</taxon>
        <taxon>Chaetocerotales</taxon>
        <taxon>Chaetocerotaceae</taxon>
        <taxon>Chaetoceros</taxon>
    </lineage>
</organism>
<dbReference type="GO" id="GO:0046872">
    <property type="term" value="F:metal ion binding"/>
    <property type="evidence" value="ECO:0007669"/>
    <property type="project" value="UniProtKB-KW"/>
</dbReference>
<keyword evidence="13 19" id="KW-0408">Iron</keyword>
<evidence type="ECO:0000256" key="16">
    <source>
        <dbReference type="ARBA" id="ARBA00023128"/>
    </source>
</evidence>
<dbReference type="Gene3D" id="3.30.70.20">
    <property type="match status" value="1"/>
</dbReference>
<dbReference type="InterPro" id="IPR040156">
    <property type="entry name" value="ETF-QO"/>
</dbReference>
<evidence type="ECO:0000256" key="7">
    <source>
        <dbReference type="ARBA" id="ARBA00022723"/>
    </source>
</evidence>
<evidence type="ECO:0000256" key="18">
    <source>
        <dbReference type="ARBA" id="ARBA00052682"/>
    </source>
</evidence>
<keyword evidence="10" id="KW-0809">Transit peptide</keyword>
<dbReference type="InterPro" id="IPR007859">
    <property type="entry name" value="ETF-QO/FixX_C"/>
</dbReference>
<evidence type="ECO:0000256" key="5">
    <source>
        <dbReference type="ARBA" id="ARBA00022448"/>
    </source>
</evidence>
<dbReference type="SUPFAM" id="SSF54862">
    <property type="entry name" value="4Fe-4S ferredoxins"/>
    <property type="match status" value="1"/>
</dbReference>
<keyword evidence="17" id="KW-0472">Membrane</keyword>
<dbReference type="SUPFAM" id="SSF54373">
    <property type="entry name" value="FAD-linked reductases, C-terminal domain"/>
    <property type="match status" value="1"/>
</dbReference>
<evidence type="ECO:0000256" key="11">
    <source>
        <dbReference type="ARBA" id="ARBA00022982"/>
    </source>
</evidence>
<evidence type="ECO:0000256" key="15">
    <source>
        <dbReference type="ARBA" id="ARBA00023075"/>
    </source>
</evidence>
<evidence type="ECO:0000256" key="4">
    <source>
        <dbReference type="ARBA" id="ARBA00006796"/>
    </source>
</evidence>
<dbReference type="Pfam" id="PF21162">
    <property type="entry name" value="ETFQO_UQ-bd"/>
    <property type="match status" value="1"/>
</dbReference>
<evidence type="ECO:0000256" key="8">
    <source>
        <dbReference type="ARBA" id="ARBA00022792"/>
    </source>
</evidence>
<dbReference type="Gene3D" id="3.30.9.90">
    <property type="match status" value="1"/>
</dbReference>
<keyword evidence="12 19" id="KW-0560">Oxidoreductase</keyword>
<keyword evidence="6 19" id="KW-0285">Flavoprotein</keyword>
<evidence type="ECO:0000256" key="14">
    <source>
        <dbReference type="ARBA" id="ARBA00023014"/>
    </source>
</evidence>
<keyword evidence="16" id="KW-0496">Mitochondrion</keyword>
<reference evidence="21" key="1">
    <citation type="submission" date="2021-01" db="EMBL/GenBank/DDBJ databases">
        <authorList>
            <person name="Corre E."/>
            <person name="Pelletier E."/>
            <person name="Niang G."/>
            <person name="Scheremetjew M."/>
            <person name="Finn R."/>
            <person name="Kale V."/>
            <person name="Holt S."/>
            <person name="Cochrane G."/>
            <person name="Meng A."/>
            <person name="Brown T."/>
            <person name="Cohen L."/>
        </authorList>
    </citation>
    <scope>NUCLEOTIDE SEQUENCE</scope>
    <source>
        <strain evidence="21">MM31A-1</strain>
    </source>
</reference>
<dbReference type="Pfam" id="PF05187">
    <property type="entry name" value="Fer4_ETF_QO"/>
    <property type="match status" value="1"/>
</dbReference>
<evidence type="ECO:0000256" key="19">
    <source>
        <dbReference type="RuleBase" id="RU366068"/>
    </source>
</evidence>
<comment type="cofactor">
    <cofactor evidence="19">
        <name>[4Fe-4S] cluster</name>
        <dbReference type="ChEBI" id="CHEBI:49883"/>
    </cofactor>
    <text evidence="19">Binds 1 [4Fe-4S] cluster.</text>
</comment>
<dbReference type="GO" id="GO:0051539">
    <property type="term" value="F:4 iron, 4 sulfur cluster binding"/>
    <property type="evidence" value="ECO:0007669"/>
    <property type="project" value="UniProtKB-UniRule"/>
</dbReference>
<dbReference type="InterPro" id="IPR036188">
    <property type="entry name" value="FAD/NAD-bd_sf"/>
</dbReference>
<comment type="similarity">
    <text evidence="4">Belongs to the ETF-QO/FixC family.</text>
</comment>
<evidence type="ECO:0000256" key="6">
    <source>
        <dbReference type="ARBA" id="ARBA00022630"/>
    </source>
</evidence>
<accession>A0A7S3PUC2</accession>
<evidence type="ECO:0000256" key="13">
    <source>
        <dbReference type="ARBA" id="ARBA00023004"/>
    </source>
</evidence>
<comment type="catalytic activity">
    <reaction evidence="18 19">
        <text>a ubiquinone + reduced [electron-transfer flavoprotein] = a ubiquinol + oxidized [electron-transfer flavoprotein] + H(+)</text>
        <dbReference type="Rhea" id="RHEA:24052"/>
        <dbReference type="Rhea" id="RHEA-COMP:9565"/>
        <dbReference type="Rhea" id="RHEA-COMP:9566"/>
        <dbReference type="Rhea" id="RHEA-COMP:10685"/>
        <dbReference type="Rhea" id="RHEA-COMP:10686"/>
        <dbReference type="ChEBI" id="CHEBI:15378"/>
        <dbReference type="ChEBI" id="CHEBI:16389"/>
        <dbReference type="ChEBI" id="CHEBI:17976"/>
        <dbReference type="ChEBI" id="CHEBI:57692"/>
        <dbReference type="ChEBI" id="CHEBI:58307"/>
        <dbReference type="EC" id="1.5.5.1"/>
    </reaction>
</comment>
<keyword evidence="8" id="KW-0999">Mitochondrion inner membrane</keyword>
<feature type="domain" description="4Fe-4S ferredoxin-type" evidence="20">
    <location>
        <begin position="349"/>
        <end position="378"/>
    </location>
</feature>
<proteinExistence type="inferred from homology"/>
<gene>
    <name evidence="21" type="ORF">CDEB00056_LOCUS722</name>
</gene>
<keyword evidence="15 19" id="KW-0830">Ubiquinone</keyword>
<protein>
    <recommendedName>
        <fullName evidence="19">Electron transfer flavoprotein-ubiquinone oxidoreductase</fullName>
        <shortName evidence="19">ETF-QO</shortName>
        <ecNumber evidence="19">1.5.5.1</ecNumber>
    </recommendedName>
</protein>
<evidence type="ECO:0000256" key="17">
    <source>
        <dbReference type="ARBA" id="ARBA00023136"/>
    </source>
</evidence>
<dbReference type="GO" id="GO:0005743">
    <property type="term" value="C:mitochondrial inner membrane"/>
    <property type="evidence" value="ECO:0007669"/>
    <property type="project" value="UniProtKB-SubCell"/>
</dbReference>
<keyword evidence="11 19" id="KW-0249">Electron transport</keyword>
<evidence type="ECO:0000256" key="9">
    <source>
        <dbReference type="ARBA" id="ARBA00022827"/>
    </source>
</evidence>
<evidence type="ECO:0000259" key="20">
    <source>
        <dbReference type="PROSITE" id="PS51379"/>
    </source>
</evidence>
<evidence type="ECO:0000256" key="3">
    <source>
        <dbReference type="ARBA" id="ARBA00004273"/>
    </source>
</evidence>
<evidence type="ECO:0000256" key="12">
    <source>
        <dbReference type="ARBA" id="ARBA00023002"/>
    </source>
</evidence>
<comment type="subcellular location">
    <subcellularLocation>
        <location evidence="3">Mitochondrion inner membrane</location>
    </subcellularLocation>
</comment>
<dbReference type="PANTHER" id="PTHR10617:SF107">
    <property type="entry name" value="ELECTRON TRANSFER FLAVOPROTEIN-UBIQUINONE OXIDOREDUCTASE, MITOCHONDRIAL"/>
    <property type="match status" value="1"/>
</dbReference>
<dbReference type="PROSITE" id="PS51379">
    <property type="entry name" value="4FE4S_FER_2"/>
    <property type="match status" value="1"/>
</dbReference>